<evidence type="ECO:0000313" key="7">
    <source>
        <dbReference type="Proteomes" id="UP000623129"/>
    </source>
</evidence>
<dbReference type="EMBL" id="SWLB01000025">
    <property type="protein sequence ID" value="KAF3322473.1"/>
    <property type="molecule type" value="Genomic_DNA"/>
</dbReference>
<feature type="compositionally biased region" description="Pro residues" evidence="4">
    <location>
        <begin position="43"/>
        <end position="54"/>
    </location>
</feature>
<evidence type="ECO:0000256" key="2">
    <source>
        <dbReference type="ARBA" id="ARBA00024341"/>
    </source>
</evidence>
<feature type="domain" description="DUF4005" evidence="5">
    <location>
        <begin position="352"/>
        <end position="413"/>
    </location>
</feature>
<accession>A0A833QF39</accession>
<feature type="region of interest" description="Disordered" evidence="4">
    <location>
        <begin position="194"/>
        <end position="245"/>
    </location>
</feature>
<dbReference type="Gene3D" id="1.20.5.190">
    <property type="match status" value="1"/>
</dbReference>
<proteinExistence type="inferred from homology"/>
<dbReference type="PANTHER" id="PTHR32295">
    <property type="entry name" value="IQ-DOMAIN 5-RELATED"/>
    <property type="match status" value="1"/>
</dbReference>
<feature type="region of interest" description="Disordered" evidence="4">
    <location>
        <begin position="398"/>
        <end position="422"/>
    </location>
</feature>
<dbReference type="Pfam" id="PF00612">
    <property type="entry name" value="IQ"/>
    <property type="match status" value="2"/>
</dbReference>
<dbReference type="GO" id="GO:0005516">
    <property type="term" value="F:calmodulin binding"/>
    <property type="evidence" value="ECO:0007669"/>
    <property type="project" value="UniProtKB-KW"/>
</dbReference>
<feature type="compositionally biased region" description="Polar residues" evidence="4">
    <location>
        <begin position="293"/>
        <end position="325"/>
    </location>
</feature>
<evidence type="ECO:0000259" key="5">
    <source>
        <dbReference type="Pfam" id="PF13178"/>
    </source>
</evidence>
<dbReference type="Proteomes" id="UP000623129">
    <property type="component" value="Unassembled WGS sequence"/>
</dbReference>
<dbReference type="OrthoDB" id="1686972at2759"/>
<dbReference type="CDD" id="cd23767">
    <property type="entry name" value="IQCD"/>
    <property type="match status" value="1"/>
</dbReference>
<comment type="caution">
    <text evidence="6">The sequence shown here is derived from an EMBL/GenBank/DDBJ whole genome shotgun (WGS) entry which is preliminary data.</text>
</comment>
<evidence type="ECO:0000256" key="3">
    <source>
        <dbReference type="ARBA" id="ARBA00024378"/>
    </source>
</evidence>
<dbReference type="InterPro" id="IPR025064">
    <property type="entry name" value="DUF4005"/>
</dbReference>
<sequence length="461" mass="50633">MGWATRWLRNLFTQKKTASDIKSTQADRKNWVLGKSFRHKPDAPPPPPPPPSPPRVNEDRRVYREVVAIAGDPDEQNKRAIAVAAATAAVAEAAVAAAHAAAAVVRLTSSGRCVPTRREELAAIKIQSAFRGYLARRALKALRGLVKLQALVRGYIVRKQAAETLRCMHALVRVQTRARSCRALKAERCRSNRALYPNPVSPTPEKREHTPRSNARSDHLSPLKRSSTKSIGSGKLSSERSHSSGHNWLDQWFEEKYWDDAKNDKILEVDPGKPKYGSSGRQTNPHNCHPMHFSSSTYISDPKSRSFTTVQGSPSKDSTAAQLSIPSPPSVGIEHSLSPIRFPIATSVLVESPQFYSATSRATSARRGPFTPAKSECSFGGYTDYPNYMANTESFKAKARSQSAPRQRPEHGKFRSGKRILSSGHGTLAQGSAFSIEANFAKKGYPGAGKLDRLGMPVVRY</sequence>
<dbReference type="InterPro" id="IPR000048">
    <property type="entry name" value="IQ_motif_EF-hand-BS"/>
</dbReference>
<feature type="region of interest" description="Disordered" evidence="4">
    <location>
        <begin position="17"/>
        <end position="57"/>
    </location>
</feature>
<comment type="subunit">
    <text evidence="3">Binds to multiple calmodulin (CaM) in the presence of Ca(2+) and CaM-like proteins.</text>
</comment>
<evidence type="ECO:0000256" key="4">
    <source>
        <dbReference type="SAM" id="MobiDB-lite"/>
    </source>
</evidence>
<reference evidence="6" key="1">
    <citation type="submission" date="2020-01" db="EMBL/GenBank/DDBJ databases">
        <title>Genome sequence of Kobresia littledalei, the first chromosome-level genome in the family Cyperaceae.</title>
        <authorList>
            <person name="Qu G."/>
        </authorList>
    </citation>
    <scope>NUCLEOTIDE SEQUENCE</scope>
    <source>
        <strain evidence="6">C.B.Clarke</strain>
        <tissue evidence="6">Leaf</tissue>
    </source>
</reference>
<evidence type="ECO:0000256" key="1">
    <source>
        <dbReference type="ARBA" id="ARBA00022860"/>
    </source>
</evidence>
<dbReference type="PANTHER" id="PTHR32295:SF11">
    <property type="entry name" value="PROTEIN IQ-DOMAIN 22"/>
    <property type="match status" value="1"/>
</dbReference>
<protein>
    <submittedName>
        <fullName evidence="6">Protein IQ-DOMAIN 1-like protein</fullName>
    </submittedName>
</protein>
<dbReference type="AlphaFoldDB" id="A0A833QF39"/>
<feature type="compositionally biased region" description="Basic and acidic residues" evidence="4">
    <location>
        <begin position="204"/>
        <end position="221"/>
    </location>
</feature>
<name>A0A833QF39_9POAL</name>
<keyword evidence="1" id="KW-0112">Calmodulin-binding</keyword>
<dbReference type="Pfam" id="PF13178">
    <property type="entry name" value="DUF4005"/>
    <property type="match status" value="1"/>
</dbReference>
<evidence type="ECO:0000313" key="6">
    <source>
        <dbReference type="EMBL" id="KAF3322473.1"/>
    </source>
</evidence>
<feature type="region of interest" description="Disordered" evidence="4">
    <location>
        <begin position="269"/>
        <end position="328"/>
    </location>
</feature>
<gene>
    <name evidence="6" type="ORF">FCM35_KLT13614</name>
</gene>
<organism evidence="6 7">
    <name type="scientific">Carex littledalei</name>
    <dbReference type="NCBI Taxonomy" id="544730"/>
    <lineage>
        <taxon>Eukaryota</taxon>
        <taxon>Viridiplantae</taxon>
        <taxon>Streptophyta</taxon>
        <taxon>Embryophyta</taxon>
        <taxon>Tracheophyta</taxon>
        <taxon>Spermatophyta</taxon>
        <taxon>Magnoliopsida</taxon>
        <taxon>Liliopsida</taxon>
        <taxon>Poales</taxon>
        <taxon>Cyperaceae</taxon>
        <taxon>Cyperoideae</taxon>
        <taxon>Cariceae</taxon>
        <taxon>Carex</taxon>
        <taxon>Carex subgen. Euthyceras</taxon>
    </lineage>
</organism>
<comment type="similarity">
    <text evidence="2">Belongs to the IQD family.</text>
</comment>
<keyword evidence="7" id="KW-1185">Reference proteome</keyword>
<dbReference type="PROSITE" id="PS50096">
    <property type="entry name" value="IQ"/>
    <property type="match status" value="2"/>
</dbReference>
<dbReference type="SMART" id="SM00015">
    <property type="entry name" value="IQ"/>
    <property type="match status" value="2"/>
</dbReference>